<protein>
    <recommendedName>
        <fullName evidence="6 8">3-dehydroquinate dehydratase</fullName>
        <shortName evidence="8">3-dehydroquinase</shortName>
        <ecNumber evidence="6 8">4.2.1.10</ecNumber>
    </recommendedName>
    <alternativeName>
        <fullName evidence="8">Type II DHQase</fullName>
    </alternativeName>
</protein>
<evidence type="ECO:0000256" key="11">
    <source>
        <dbReference type="PIRSR" id="PIRSR001399-3"/>
    </source>
</evidence>
<feature type="binding site" evidence="8 10">
    <location>
        <position position="78"/>
    </location>
    <ligand>
        <name>substrate</name>
    </ligand>
</feature>
<dbReference type="AlphaFoldDB" id="A0A099WX33"/>
<evidence type="ECO:0000256" key="7">
    <source>
        <dbReference type="ARBA" id="ARBA00023239"/>
    </source>
</evidence>
<dbReference type="eggNOG" id="COG0757">
    <property type="taxonomic scope" value="Bacteria"/>
</dbReference>
<evidence type="ECO:0000256" key="6">
    <source>
        <dbReference type="ARBA" id="ARBA00012060"/>
    </source>
</evidence>
<dbReference type="GO" id="GO:0009423">
    <property type="term" value="P:chorismate biosynthetic process"/>
    <property type="evidence" value="ECO:0007669"/>
    <property type="project" value="UniProtKB-UniRule"/>
</dbReference>
<feature type="active site" description="Proton acceptor" evidence="8 9">
    <location>
        <position position="23"/>
    </location>
</feature>
<feature type="binding site" evidence="8 10">
    <location>
        <position position="85"/>
    </location>
    <ligand>
        <name>substrate</name>
    </ligand>
</feature>
<dbReference type="PANTHER" id="PTHR21272:SF3">
    <property type="entry name" value="CATABOLIC 3-DEHYDROQUINASE"/>
    <property type="match status" value="1"/>
</dbReference>
<feature type="binding site" evidence="8 10">
    <location>
        <position position="72"/>
    </location>
    <ligand>
        <name>substrate</name>
    </ligand>
</feature>
<keyword evidence="8" id="KW-0057">Aromatic amino acid biosynthesis</keyword>
<organism evidence="12 14">
    <name type="scientific">Porphyromonas cangingivalis</name>
    <dbReference type="NCBI Taxonomy" id="36874"/>
    <lineage>
        <taxon>Bacteria</taxon>
        <taxon>Pseudomonadati</taxon>
        <taxon>Bacteroidota</taxon>
        <taxon>Bacteroidia</taxon>
        <taxon>Bacteroidales</taxon>
        <taxon>Porphyromonadaceae</taxon>
        <taxon>Porphyromonas</taxon>
    </lineage>
</organism>
<reference evidence="13 15" key="2">
    <citation type="submission" date="2017-02" db="EMBL/GenBank/DDBJ databases">
        <authorList>
            <person name="Peterson S.W."/>
        </authorList>
    </citation>
    <scope>NUCLEOTIDE SEQUENCE [LARGE SCALE GENOMIC DNA]</scope>
    <source>
        <strain evidence="13 15">ATCC 700135</strain>
    </source>
</reference>
<feature type="binding site" evidence="8 10">
    <location>
        <begin position="99"/>
        <end position="100"/>
    </location>
    <ligand>
        <name>substrate</name>
    </ligand>
</feature>
<dbReference type="CDD" id="cd00466">
    <property type="entry name" value="DHQase_II"/>
    <property type="match status" value="1"/>
</dbReference>
<evidence type="ECO:0000256" key="8">
    <source>
        <dbReference type="HAMAP-Rule" id="MF_00169"/>
    </source>
</evidence>
<dbReference type="Gene3D" id="3.40.50.9100">
    <property type="entry name" value="Dehydroquinase, class II"/>
    <property type="match status" value="1"/>
</dbReference>
<evidence type="ECO:0000256" key="3">
    <source>
        <dbReference type="ARBA" id="ARBA00004902"/>
    </source>
</evidence>
<evidence type="ECO:0000256" key="4">
    <source>
        <dbReference type="ARBA" id="ARBA00011037"/>
    </source>
</evidence>
<comment type="subunit">
    <text evidence="5 8">Homododecamer.</text>
</comment>
<feature type="active site" description="Proton donor" evidence="8 9">
    <location>
        <position position="98"/>
    </location>
</feature>
<gene>
    <name evidence="8" type="primary">aroQ</name>
    <name evidence="12" type="ORF">HQ35_02390</name>
    <name evidence="13" type="ORF">SAMN02745205_00665</name>
</gene>
<dbReference type="Proteomes" id="UP000030125">
    <property type="component" value="Unassembled WGS sequence"/>
</dbReference>
<keyword evidence="14" id="KW-1185">Reference proteome</keyword>
<dbReference type="PIRSF" id="PIRSF001399">
    <property type="entry name" value="DHquinase_II"/>
    <property type="match status" value="1"/>
</dbReference>
<dbReference type="PROSITE" id="PS01029">
    <property type="entry name" value="DEHYDROQUINASE_II"/>
    <property type="match status" value="1"/>
</dbReference>
<dbReference type="STRING" id="36874.HQ34_04765"/>
<dbReference type="InterPro" id="IPR018509">
    <property type="entry name" value="DHquinase_II_CS"/>
</dbReference>
<accession>A0A099WX33</accession>
<dbReference type="GO" id="GO:0003855">
    <property type="term" value="F:3-dehydroquinate dehydratase activity"/>
    <property type="evidence" value="ECO:0007669"/>
    <property type="project" value="UniProtKB-UniRule"/>
</dbReference>
<dbReference type="HAMAP" id="MF_00169">
    <property type="entry name" value="AroQ"/>
    <property type="match status" value="1"/>
</dbReference>
<evidence type="ECO:0000256" key="2">
    <source>
        <dbReference type="ARBA" id="ARBA00003924"/>
    </source>
</evidence>
<name>A0A099WX33_PORCN</name>
<sequence length="141" mass="15553">MKTIHIINGPNLNMLGSREPEIYGSTTFEDYLEKLRAVFPSCNIIYFQSNHEGEIIDYLQDSARASDGIVINAGALSHYSYAIADTIKAIAPPVIEVHISQIATREPHRHITVLTDVCAGMIMGLGLDGYRLAIAHLTSRK</sequence>
<keyword evidence="8" id="KW-0028">Amino-acid biosynthesis</keyword>
<evidence type="ECO:0000256" key="1">
    <source>
        <dbReference type="ARBA" id="ARBA00001864"/>
    </source>
</evidence>
<dbReference type="PANTHER" id="PTHR21272">
    <property type="entry name" value="CATABOLIC 3-DEHYDROQUINASE"/>
    <property type="match status" value="1"/>
</dbReference>
<feature type="site" description="Transition state stabilizer" evidence="8 11">
    <location>
        <position position="18"/>
    </location>
</feature>
<comment type="pathway">
    <text evidence="3 8">Metabolic intermediate biosynthesis; chorismate biosynthesis; chorismate from D-erythrose 4-phosphate and phosphoenolpyruvate: step 3/7.</text>
</comment>
<keyword evidence="7 8" id="KW-0456">Lyase</keyword>
<comment type="function">
    <text evidence="2 8">Catalyzes a trans-dehydration via an enolate intermediate.</text>
</comment>
<evidence type="ECO:0000313" key="15">
    <source>
        <dbReference type="Proteomes" id="UP000189956"/>
    </source>
</evidence>
<evidence type="ECO:0000313" key="12">
    <source>
        <dbReference type="EMBL" id="KGN82425.1"/>
    </source>
</evidence>
<dbReference type="OrthoDB" id="9790793at2"/>
<dbReference type="InterPro" id="IPR001874">
    <property type="entry name" value="DHquinase_II"/>
</dbReference>
<comment type="similarity">
    <text evidence="4 8">Belongs to the type-II 3-dehydroquinase family.</text>
</comment>
<dbReference type="GO" id="GO:0009073">
    <property type="term" value="P:aromatic amino acid family biosynthetic process"/>
    <property type="evidence" value="ECO:0007669"/>
    <property type="project" value="UniProtKB-KW"/>
</dbReference>
<evidence type="ECO:0000256" key="10">
    <source>
        <dbReference type="PIRSR" id="PIRSR001399-2"/>
    </source>
</evidence>
<dbReference type="EMBL" id="FUWL01000005">
    <property type="protein sequence ID" value="SJZ40177.1"/>
    <property type="molecule type" value="Genomic_DNA"/>
</dbReference>
<comment type="catalytic activity">
    <reaction evidence="1 8">
        <text>3-dehydroquinate = 3-dehydroshikimate + H2O</text>
        <dbReference type="Rhea" id="RHEA:21096"/>
        <dbReference type="ChEBI" id="CHEBI:15377"/>
        <dbReference type="ChEBI" id="CHEBI:16630"/>
        <dbReference type="ChEBI" id="CHEBI:32364"/>
        <dbReference type="EC" id="4.2.1.10"/>
    </reaction>
</comment>
<dbReference type="UniPathway" id="UPA00053">
    <property type="reaction ID" value="UER00086"/>
</dbReference>
<dbReference type="EMBL" id="JQJD01000010">
    <property type="protein sequence ID" value="KGN82425.1"/>
    <property type="molecule type" value="Genomic_DNA"/>
</dbReference>
<dbReference type="GO" id="GO:0019631">
    <property type="term" value="P:quinate catabolic process"/>
    <property type="evidence" value="ECO:0007669"/>
    <property type="project" value="TreeGrafter"/>
</dbReference>
<reference evidence="12 14" key="1">
    <citation type="submission" date="2014-08" db="EMBL/GenBank/DDBJ databases">
        <title>Porphyromonas cangingivalis strain:COT-109_OH1386 Genome sequencing.</title>
        <authorList>
            <person name="Wallis C."/>
            <person name="Deusch O."/>
            <person name="O'Flynn C."/>
            <person name="Davis I."/>
            <person name="Jospin G."/>
            <person name="Darling A.E."/>
            <person name="Coil D.A."/>
            <person name="Alexiev A."/>
            <person name="Horsfall A."/>
            <person name="Kirkwood N."/>
            <person name="Harris S."/>
            <person name="Eisen J.A."/>
        </authorList>
    </citation>
    <scope>NUCLEOTIDE SEQUENCE [LARGE SCALE GENOMIC DNA]</scope>
    <source>
        <strain evidence="14">COT-109 OH1386</strain>
        <strain evidence="12">COT-109_OH1386</strain>
    </source>
</reference>
<dbReference type="InterPro" id="IPR036441">
    <property type="entry name" value="DHquinase_II_sf"/>
</dbReference>
<proteinExistence type="inferred from homology"/>
<feature type="binding site" evidence="8 10">
    <location>
        <position position="109"/>
    </location>
    <ligand>
        <name>substrate</name>
    </ligand>
</feature>
<dbReference type="EC" id="4.2.1.10" evidence="6 8"/>
<evidence type="ECO:0000256" key="5">
    <source>
        <dbReference type="ARBA" id="ARBA00011193"/>
    </source>
</evidence>
<dbReference type="GO" id="GO:0008652">
    <property type="term" value="P:amino acid biosynthetic process"/>
    <property type="evidence" value="ECO:0007669"/>
    <property type="project" value="UniProtKB-KW"/>
</dbReference>
<evidence type="ECO:0000313" key="14">
    <source>
        <dbReference type="Proteomes" id="UP000030125"/>
    </source>
</evidence>
<dbReference type="SUPFAM" id="SSF52304">
    <property type="entry name" value="Type II 3-dehydroquinate dehydratase"/>
    <property type="match status" value="1"/>
</dbReference>
<dbReference type="NCBIfam" id="NF003805">
    <property type="entry name" value="PRK05395.1-2"/>
    <property type="match status" value="1"/>
</dbReference>
<dbReference type="NCBIfam" id="NF003807">
    <property type="entry name" value="PRK05395.1-4"/>
    <property type="match status" value="1"/>
</dbReference>
<dbReference type="Proteomes" id="UP000189956">
    <property type="component" value="Unassembled WGS sequence"/>
</dbReference>
<evidence type="ECO:0000313" key="13">
    <source>
        <dbReference type="EMBL" id="SJZ40177.1"/>
    </source>
</evidence>
<evidence type="ECO:0000256" key="9">
    <source>
        <dbReference type="PIRSR" id="PIRSR001399-1"/>
    </source>
</evidence>
<dbReference type="RefSeq" id="WP_025837807.1">
    <property type="nucleotide sequence ID" value="NZ_CALTZT010000213.1"/>
</dbReference>
<dbReference type="Pfam" id="PF01220">
    <property type="entry name" value="DHquinase_II"/>
    <property type="match status" value="1"/>
</dbReference>